<keyword evidence="3" id="KW-1185">Reference proteome</keyword>
<reference evidence="2 3" key="1">
    <citation type="journal article" date="2014" name="Genome Announc.">
        <title>Draft genome sequence of the pathogenic fungus Scedosporium apiospermum.</title>
        <authorList>
            <person name="Vandeputte P."/>
            <person name="Ghamrawi S."/>
            <person name="Rechenmann M."/>
            <person name="Iltis A."/>
            <person name="Giraud S."/>
            <person name="Fleury M."/>
            <person name="Thornton C."/>
            <person name="Delhaes L."/>
            <person name="Meyer W."/>
            <person name="Papon N."/>
            <person name="Bouchara J.P."/>
        </authorList>
    </citation>
    <scope>NUCLEOTIDE SEQUENCE [LARGE SCALE GENOMIC DNA]</scope>
    <source>
        <strain evidence="2 3">IHEM 14462</strain>
    </source>
</reference>
<organism evidence="2 3">
    <name type="scientific">Pseudallescheria apiosperma</name>
    <name type="common">Scedosporium apiospermum</name>
    <dbReference type="NCBI Taxonomy" id="563466"/>
    <lineage>
        <taxon>Eukaryota</taxon>
        <taxon>Fungi</taxon>
        <taxon>Dikarya</taxon>
        <taxon>Ascomycota</taxon>
        <taxon>Pezizomycotina</taxon>
        <taxon>Sordariomycetes</taxon>
        <taxon>Hypocreomycetidae</taxon>
        <taxon>Microascales</taxon>
        <taxon>Microascaceae</taxon>
        <taxon>Scedosporium</taxon>
    </lineage>
</organism>
<dbReference type="AlphaFoldDB" id="A0A084FV95"/>
<feature type="compositionally biased region" description="Low complexity" evidence="1">
    <location>
        <begin position="27"/>
        <end position="36"/>
    </location>
</feature>
<feature type="region of interest" description="Disordered" evidence="1">
    <location>
        <begin position="1"/>
        <end position="42"/>
    </location>
</feature>
<dbReference type="EMBL" id="JOWA01000165">
    <property type="protein sequence ID" value="KEZ39007.1"/>
    <property type="molecule type" value="Genomic_DNA"/>
</dbReference>
<dbReference type="GeneID" id="27719562"/>
<dbReference type="OrthoDB" id="5213630at2759"/>
<dbReference type="VEuPathDB" id="FungiDB:SAPIO_CDS10372"/>
<dbReference type="KEGG" id="sapo:SAPIO_CDS10372"/>
<dbReference type="HOGENOM" id="CLU_787504_0_0_1"/>
<evidence type="ECO:0000256" key="1">
    <source>
        <dbReference type="SAM" id="MobiDB-lite"/>
    </source>
</evidence>
<protein>
    <submittedName>
        <fullName evidence="2">Uncharacterized protein</fullName>
    </submittedName>
</protein>
<proteinExistence type="predicted"/>
<dbReference type="Proteomes" id="UP000028545">
    <property type="component" value="Unassembled WGS sequence"/>
</dbReference>
<sequence length="358" mass="39595">MFKGNGSESDVDMEGQDARGIATRNVGSAGSAGPGPISRQGSVDHLHAETAEATEVPGERLNHHRGIAEPPDPASVADYEGLLIKFHSLNKDLDEERRLHRRTKVDLQHKEQEADEIFKDWKQATIELNKLRAQGQFRWAGAKAAVAIANLGQVLEPHSQNVEAKCRYLRWKATTSALLDNDQIQGSDDSRRIEEMCKSLSPFSGSEVTHLVENLTRVVGEATDLDKAINKQAAEITWFSNCVGREFDPMWMEISPSSSHRDRGGYVRLVVAPGLKKRGTSTGEDFEIVNTLLKIEVVCEIGSMDSEGESLSSSIVYGKTFEDRKGEVLDATAHEVHGDKWQNHKPLGRSFFNHLLTG</sequence>
<name>A0A084FV95_PSEDA</name>
<dbReference type="RefSeq" id="XP_016638806.1">
    <property type="nucleotide sequence ID" value="XM_016783970.1"/>
</dbReference>
<gene>
    <name evidence="2" type="ORF">SAPIO_CDS10372</name>
</gene>
<accession>A0A084FV95</accession>
<evidence type="ECO:0000313" key="2">
    <source>
        <dbReference type="EMBL" id="KEZ39007.1"/>
    </source>
</evidence>
<evidence type="ECO:0000313" key="3">
    <source>
        <dbReference type="Proteomes" id="UP000028545"/>
    </source>
</evidence>
<comment type="caution">
    <text evidence="2">The sequence shown here is derived from an EMBL/GenBank/DDBJ whole genome shotgun (WGS) entry which is preliminary data.</text>
</comment>